<feature type="compositionally biased region" description="Low complexity" evidence="1">
    <location>
        <begin position="55"/>
        <end position="66"/>
    </location>
</feature>
<organism evidence="2 3">
    <name type="scientific">Tetrapyrgos nigripes</name>
    <dbReference type="NCBI Taxonomy" id="182062"/>
    <lineage>
        <taxon>Eukaryota</taxon>
        <taxon>Fungi</taxon>
        <taxon>Dikarya</taxon>
        <taxon>Basidiomycota</taxon>
        <taxon>Agaricomycotina</taxon>
        <taxon>Agaricomycetes</taxon>
        <taxon>Agaricomycetidae</taxon>
        <taxon>Agaricales</taxon>
        <taxon>Marasmiineae</taxon>
        <taxon>Marasmiaceae</taxon>
        <taxon>Tetrapyrgos</taxon>
    </lineage>
</organism>
<evidence type="ECO:0000313" key="2">
    <source>
        <dbReference type="EMBL" id="KAF5360285.1"/>
    </source>
</evidence>
<evidence type="ECO:0000256" key="1">
    <source>
        <dbReference type="SAM" id="MobiDB-lite"/>
    </source>
</evidence>
<dbReference type="EMBL" id="JAACJM010000043">
    <property type="protein sequence ID" value="KAF5360285.1"/>
    <property type="molecule type" value="Genomic_DNA"/>
</dbReference>
<feature type="compositionally biased region" description="Low complexity" evidence="1">
    <location>
        <begin position="218"/>
        <end position="227"/>
    </location>
</feature>
<accession>A0A8H5G8L7</accession>
<feature type="region of interest" description="Disordered" evidence="1">
    <location>
        <begin position="55"/>
        <end position="82"/>
    </location>
</feature>
<proteinExistence type="predicted"/>
<dbReference type="OrthoDB" id="2898728at2759"/>
<dbReference type="AlphaFoldDB" id="A0A8H5G8L7"/>
<gene>
    <name evidence="2" type="ORF">D9758_009146</name>
</gene>
<feature type="compositionally biased region" description="Low complexity" evidence="1">
    <location>
        <begin position="191"/>
        <end position="202"/>
    </location>
</feature>
<dbReference type="Proteomes" id="UP000559256">
    <property type="component" value="Unassembled WGS sequence"/>
</dbReference>
<keyword evidence="3" id="KW-1185">Reference proteome</keyword>
<feature type="compositionally biased region" description="Basic and acidic residues" evidence="1">
    <location>
        <begin position="67"/>
        <end position="79"/>
    </location>
</feature>
<comment type="caution">
    <text evidence="2">The sequence shown here is derived from an EMBL/GenBank/DDBJ whole genome shotgun (WGS) entry which is preliminary data.</text>
</comment>
<protein>
    <submittedName>
        <fullName evidence="2">Uncharacterized protein</fullName>
    </submittedName>
</protein>
<evidence type="ECO:0000313" key="3">
    <source>
        <dbReference type="Proteomes" id="UP000559256"/>
    </source>
</evidence>
<feature type="region of interest" description="Disordered" evidence="1">
    <location>
        <begin position="191"/>
        <end position="227"/>
    </location>
</feature>
<name>A0A8H5G8L7_9AGAR</name>
<sequence>MPSLLTSPRPKTPELKTRNVSYSWLGYPVKEIQSTKMNRFIHNRSRLSLVIWSGSPSPSLSESGLVSRDEVADEGKGEDNGDSDEVLIIELRSVPALSGMTGKTRKRGGHNRGHSQMNHVVEFSRCSKKTLNPCIMETSQWAGTTSWSLLAIVRQAITLTLRGTPYKGTTFHLSFEDNQSFVEELAQIITTETQPQPQPRSTSHSDSDSDSSHTGRETAITKTTKTTTNTALAPTKIKIIRDRDVLADSVWTLNAPPTLALLCDAVIGDAQALDD</sequence>
<reference evidence="2 3" key="1">
    <citation type="journal article" date="2020" name="ISME J.">
        <title>Uncovering the hidden diversity of litter-decomposition mechanisms in mushroom-forming fungi.</title>
        <authorList>
            <person name="Floudas D."/>
            <person name="Bentzer J."/>
            <person name="Ahren D."/>
            <person name="Johansson T."/>
            <person name="Persson P."/>
            <person name="Tunlid A."/>
        </authorList>
    </citation>
    <scope>NUCLEOTIDE SEQUENCE [LARGE SCALE GENOMIC DNA]</scope>
    <source>
        <strain evidence="2 3">CBS 291.85</strain>
    </source>
</reference>
<feature type="compositionally biased region" description="Basic and acidic residues" evidence="1">
    <location>
        <begin position="203"/>
        <end position="216"/>
    </location>
</feature>